<dbReference type="AlphaFoldDB" id="A0A7V5CT34"/>
<keyword evidence="3 5" id="KW-1133">Transmembrane helix</keyword>
<evidence type="ECO:0000256" key="4">
    <source>
        <dbReference type="ARBA" id="ARBA00023136"/>
    </source>
</evidence>
<comment type="caution">
    <text evidence="6">The sequence shown here is derived from an EMBL/GenBank/DDBJ whole genome shotgun (WGS) entry which is preliminary data.</text>
</comment>
<dbReference type="GO" id="GO:0043953">
    <property type="term" value="P:protein transport by the Tat complex"/>
    <property type="evidence" value="ECO:0007669"/>
    <property type="project" value="UniProtKB-UniRule"/>
</dbReference>
<proteinExistence type="inferred from homology"/>
<keyword evidence="4 5" id="KW-0472">Membrane</keyword>
<gene>
    <name evidence="5 6" type="primary">tatC</name>
    <name evidence="6" type="ORF">ENW50_05570</name>
</gene>
<organism evidence="6">
    <name type="scientific">Acidobacterium capsulatum</name>
    <dbReference type="NCBI Taxonomy" id="33075"/>
    <lineage>
        <taxon>Bacteria</taxon>
        <taxon>Pseudomonadati</taxon>
        <taxon>Acidobacteriota</taxon>
        <taxon>Terriglobia</taxon>
        <taxon>Terriglobales</taxon>
        <taxon>Acidobacteriaceae</taxon>
        <taxon>Acidobacterium</taxon>
    </lineage>
</organism>
<feature type="transmembrane region" description="Helical" evidence="5">
    <location>
        <begin position="87"/>
        <end position="111"/>
    </location>
</feature>
<comment type="subunit">
    <text evidence="5">Forms a complex with TatA.</text>
</comment>
<keyword evidence="5" id="KW-0653">Protein transport</keyword>
<dbReference type="InterPro" id="IPR002033">
    <property type="entry name" value="TatC"/>
</dbReference>
<dbReference type="PROSITE" id="PS01218">
    <property type="entry name" value="TATC"/>
    <property type="match status" value="1"/>
</dbReference>
<feature type="transmembrane region" description="Helical" evidence="5">
    <location>
        <begin position="34"/>
        <end position="52"/>
    </location>
</feature>
<accession>A0A7V5CT34</accession>
<keyword evidence="2 5" id="KW-0812">Transmembrane</keyword>
<evidence type="ECO:0000313" key="6">
    <source>
        <dbReference type="EMBL" id="HGY94139.1"/>
    </source>
</evidence>
<name>A0A7V5CT34_9BACT</name>
<dbReference type="InterPro" id="IPR019820">
    <property type="entry name" value="Sec-indep_translocase_CS"/>
</dbReference>
<dbReference type="NCBIfam" id="TIGR00945">
    <property type="entry name" value="tatC"/>
    <property type="match status" value="1"/>
</dbReference>
<dbReference type="GO" id="GO:0065002">
    <property type="term" value="P:intracellular protein transmembrane transport"/>
    <property type="evidence" value="ECO:0007669"/>
    <property type="project" value="TreeGrafter"/>
</dbReference>
<dbReference type="Pfam" id="PF00902">
    <property type="entry name" value="TatC"/>
    <property type="match status" value="1"/>
</dbReference>
<sequence>MSDIVDRARAAVSERAELPGMSLMEHLEELRRRIIRAGIAIIIGFFVAYGFHAQIYNFMQQPITTALAAHHMPTQLVYHNPIDPFNMYLKISLMVGCIFASPFVLFQLWMFISPGLYANEKKYVVPFMVATVGLFLAGAYFGYRWVYPGSLDFLLGYSKEFKPLIEINEYTSLFLTVILGLGVTFELPIVVLFLSLFGIVSPRFLWKNIRYAILIIFIIAAIITPTPDVLTMCVFATPMLTLYLISIGVSFMVHPARRKARAEKKNAS</sequence>
<evidence type="ECO:0000256" key="3">
    <source>
        <dbReference type="ARBA" id="ARBA00022989"/>
    </source>
</evidence>
<feature type="transmembrane region" description="Helical" evidence="5">
    <location>
        <begin position="123"/>
        <end position="143"/>
    </location>
</feature>
<feature type="transmembrane region" description="Helical" evidence="5">
    <location>
        <begin position="204"/>
        <end position="223"/>
    </location>
</feature>
<evidence type="ECO:0000256" key="1">
    <source>
        <dbReference type="ARBA" id="ARBA00004141"/>
    </source>
</evidence>
<feature type="transmembrane region" description="Helical" evidence="5">
    <location>
        <begin position="173"/>
        <end position="197"/>
    </location>
</feature>
<comment type="subcellular location">
    <subcellularLocation>
        <location evidence="5">Cell membrane</location>
        <topology evidence="5">Multi-pass membrane protein</topology>
    </subcellularLocation>
    <subcellularLocation>
        <location evidence="1">Membrane</location>
        <topology evidence="1">Multi-pass membrane protein</topology>
    </subcellularLocation>
</comment>
<comment type="similarity">
    <text evidence="5">Belongs to the TatC family.</text>
</comment>
<keyword evidence="5" id="KW-0811">Translocation</keyword>
<dbReference type="PANTHER" id="PTHR30371:SF0">
    <property type="entry name" value="SEC-INDEPENDENT PROTEIN TRANSLOCASE PROTEIN TATC, CHLOROPLASTIC-RELATED"/>
    <property type="match status" value="1"/>
</dbReference>
<evidence type="ECO:0000256" key="5">
    <source>
        <dbReference type="HAMAP-Rule" id="MF_00902"/>
    </source>
</evidence>
<dbReference type="PANTHER" id="PTHR30371">
    <property type="entry name" value="SEC-INDEPENDENT PROTEIN TRANSLOCASE PROTEIN TATC"/>
    <property type="match status" value="1"/>
</dbReference>
<keyword evidence="5" id="KW-1003">Cell membrane</keyword>
<protein>
    <recommendedName>
        <fullName evidence="5">Sec-independent protein translocase protein TatC</fullName>
    </recommendedName>
</protein>
<feature type="transmembrane region" description="Helical" evidence="5">
    <location>
        <begin position="229"/>
        <end position="253"/>
    </location>
</feature>
<comment type="function">
    <text evidence="5">Part of the twin-arginine translocation (Tat) system that transports large folded proteins containing a characteristic twin-arginine motif in their signal peptide across membranes.</text>
</comment>
<dbReference type="EMBL" id="DTKL01000031">
    <property type="protein sequence ID" value="HGY94139.1"/>
    <property type="molecule type" value="Genomic_DNA"/>
</dbReference>
<dbReference type="PRINTS" id="PR01840">
    <property type="entry name" value="TATCFAMILY"/>
</dbReference>
<evidence type="ECO:0000256" key="2">
    <source>
        <dbReference type="ARBA" id="ARBA00022692"/>
    </source>
</evidence>
<dbReference type="GO" id="GO:0033281">
    <property type="term" value="C:TAT protein transport complex"/>
    <property type="evidence" value="ECO:0007669"/>
    <property type="project" value="UniProtKB-UniRule"/>
</dbReference>
<dbReference type="HAMAP" id="MF_00902">
    <property type="entry name" value="TatC"/>
    <property type="match status" value="1"/>
</dbReference>
<keyword evidence="5" id="KW-0813">Transport</keyword>
<dbReference type="GO" id="GO:0009977">
    <property type="term" value="F:proton motive force dependent protein transmembrane transporter activity"/>
    <property type="evidence" value="ECO:0007669"/>
    <property type="project" value="TreeGrafter"/>
</dbReference>
<reference evidence="6" key="1">
    <citation type="journal article" date="2020" name="mSystems">
        <title>Genome- and Community-Level Interaction Insights into Carbon Utilization and Element Cycling Functions of Hydrothermarchaeota in Hydrothermal Sediment.</title>
        <authorList>
            <person name="Zhou Z."/>
            <person name="Liu Y."/>
            <person name="Xu W."/>
            <person name="Pan J."/>
            <person name="Luo Z.H."/>
            <person name="Li M."/>
        </authorList>
    </citation>
    <scope>NUCLEOTIDE SEQUENCE [LARGE SCALE GENOMIC DNA]</scope>
    <source>
        <strain evidence="6">SpSt-855</strain>
    </source>
</reference>